<evidence type="ECO:0000313" key="3">
    <source>
        <dbReference type="Proteomes" id="UP001207918"/>
    </source>
</evidence>
<accession>A0ABT3PIS6</accession>
<feature type="transmembrane region" description="Helical" evidence="1">
    <location>
        <begin position="12"/>
        <end position="29"/>
    </location>
</feature>
<dbReference type="Proteomes" id="UP001207918">
    <property type="component" value="Unassembled WGS sequence"/>
</dbReference>
<sequence>MSNQESETTNMGAHVIMGIGALLTFISAVKGGMDASSIETTMYTVGGLLMVGIGGIIHTIGNKS</sequence>
<keyword evidence="1" id="KW-0472">Membrane</keyword>
<keyword evidence="1" id="KW-1133">Transmembrane helix</keyword>
<feature type="transmembrane region" description="Helical" evidence="1">
    <location>
        <begin position="41"/>
        <end position="61"/>
    </location>
</feature>
<name>A0ABT3PIS6_9BACT</name>
<evidence type="ECO:0000256" key="1">
    <source>
        <dbReference type="SAM" id="Phobius"/>
    </source>
</evidence>
<keyword evidence="3" id="KW-1185">Reference proteome</keyword>
<keyword evidence="1" id="KW-0812">Transmembrane</keyword>
<dbReference type="EMBL" id="JAGGJA010000002">
    <property type="protein sequence ID" value="MCW9705809.1"/>
    <property type="molecule type" value="Genomic_DNA"/>
</dbReference>
<dbReference type="RefSeq" id="WP_265764477.1">
    <property type="nucleotide sequence ID" value="NZ_JAGGJA010000002.1"/>
</dbReference>
<gene>
    <name evidence="2" type="ORF">J6I44_03030</name>
</gene>
<reference evidence="2 3" key="1">
    <citation type="submission" date="2021-03" db="EMBL/GenBank/DDBJ databases">
        <title>Aliifodinibius sp. nov., a new bacterium isolated from saline soil.</title>
        <authorList>
            <person name="Galisteo C."/>
            <person name="De La Haba R."/>
            <person name="Sanchez-Porro C."/>
            <person name="Ventosa A."/>
        </authorList>
    </citation>
    <scope>NUCLEOTIDE SEQUENCE [LARGE SCALE GENOMIC DNA]</scope>
    <source>
        <strain evidence="2 3">1BSP15-2V2</strain>
    </source>
</reference>
<organism evidence="2 3">
    <name type="scientific">Fodinibius salsisoli</name>
    <dbReference type="NCBI Taxonomy" id="2820877"/>
    <lineage>
        <taxon>Bacteria</taxon>
        <taxon>Pseudomonadati</taxon>
        <taxon>Balneolota</taxon>
        <taxon>Balneolia</taxon>
        <taxon>Balneolales</taxon>
        <taxon>Balneolaceae</taxon>
        <taxon>Fodinibius</taxon>
    </lineage>
</organism>
<comment type="caution">
    <text evidence="2">The sequence shown here is derived from an EMBL/GenBank/DDBJ whole genome shotgun (WGS) entry which is preliminary data.</text>
</comment>
<proteinExistence type="predicted"/>
<evidence type="ECO:0000313" key="2">
    <source>
        <dbReference type="EMBL" id="MCW9705809.1"/>
    </source>
</evidence>
<protein>
    <submittedName>
        <fullName evidence="2">Uncharacterized protein</fullName>
    </submittedName>
</protein>